<keyword evidence="2" id="KW-1185">Reference proteome</keyword>
<evidence type="ECO:0000313" key="1">
    <source>
        <dbReference type="EMBL" id="KAJ2993934.1"/>
    </source>
</evidence>
<proteinExistence type="predicted"/>
<protein>
    <submittedName>
        <fullName evidence="1">Uncharacterized protein</fullName>
    </submittedName>
</protein>
<dbReference type="Proteomes" id="UP001143856">
    <property type="component" value="Unassembled WGS sequence"/>
</dbReference>
<sequence length="90" mass="9841">MPGSKLTTELPFAKTVDGLYDPVAPPDSKTGYKTILSAQNPGSCNSPSLTRSTCWRLAGVSWDNQGQKLFVSSDNQADGEIFVLWEKQVY</sequence>
<organism evidence="1 2">
    <name type="scientific">Xylaria curta</name>
    <dbReference type="NCBI Taxonomy" id="42375"/>
    <lineage>
        <taxon>Eukaryota</taxon>
        <taxon>Fungi</taxon>
        <taxon>Dikarya</taxon>
        <taxon>Ascomycota</taxon>
        <taxon>Pezizomycotina</taxon>
        <taxon>Sordariomycetes</taxon>
        <taxon>Xylariomycetidae</taxon>
        <taxon>Xylariales</taxon>
        <taxon>Xylariaceae</taxon>
        <taxon>Xylaria</taxon>
    </lineage>
</organism>
<evidence type="ECO:0000313" key="2">
    <source>
        <dbReference type="Proteomes" id="UP001143856"/>
    </source>
</evidence>
<accession>A0ACC1PMA8</accession>
<reference evidence="1" key="1">
    <citation type="submission" date="2022-10" db="EMBL/GenBank/DDBJ databases">
        <title>Genome Sequence of Xylaria curta.</title>
        <authorList>
            <person name="Buettner E."/>
        </authorList>
    </citation>
    <scope>NUCLEOTIDE SEQUENCE</scope>
    <source>
        <strain evidence="1">Babe10</strain>
    </source>
</reference>
<comment type="caution">
    <text evidence="1">The sequence shown here is derived from an EMBL/GenBank/DDBJ whole genome shotgun (WGS) entry which is preliminary data.</text>
</comment>
<dbReference type="EMBL" id="JAPDGR010000194">
    <property type="protein sequence ID" value="KAJ2993934.1"/>
    <property type="molecule type" value="Genomic_DNA"/>
</dbReference>
<gene>
    <name evidence="1" type="ORF">NUW58_g1696</name>
</gene>
<name>A0ACC1PMA8_9PEZI</name>